<keyword evidence="1" id="KW-0808">Transferase</keyword>
<dbReference type="EMBL" id="CP010784">
    <property type="protein sequence ID" value="ATF04743.1"/>
    <property type="molecule type" value="Genomic_DNA"/>
</dbReference>
<dbReference type="InterPro" id="IPR029063">
    <property type="entry name" value="SAM-dependent_MTases_sf"/>
</dbReference>
<gene>
    <name evidence="1" type="ORF">PhaeoP63_00641</name>
</gene>
<evidence type="ECO:0000313" key="1">
    <source>
        <dbReference type="EMBL" id="ATF04743.1"/>
    </source>
</evidence>
<dbReference type="GO" id="GO:0008168">
    <property type="term" value="F:methyltransferase activity"/>
    <property type="evidence" value="ECO:0007669"/>
    <property type="project" value="UniProtKB-KW"/>
</dbReference>
<dbReference type="Pfam" id="PF13489">
    <property type="entry name" value="Methyltransf_23"/>
    <property type="match status" value="1"/>
</dbReference>
<keyword evidence="1" id="KW-0489">Methyltransferase</keyword>
<reference evidence="1 2" key="1">
    <citation type="journal article" date="2017" name="Front. Microbiol.">
        <title>Phaeobacter piscinae sp. nov., a species of the Roseobacter group and potential aquaculture probiont.</title>
        <authorList>
            <person name="Sonnenschein E.C."/>
            <person name="Phippen C.B.W."/>
            <person name="Nielsen K.F."/>
            <person name="Mateiu R.V."/>
            <person name="Melchiorsen J."/>
            <person name="Gram L."/>
            <person name="Overmann J."/>
            <person name="Freese H.M."/>
        </authorList>
    </citation>
    <scope>NUCLEOTIDE SEQUENCE [LARGE SCALE GENOMIC DNA]</scope>
    <source>
        <strain evidence="1 2">P63</strain>
    </source>
</reference>
<dbReference type="RefSeq" id="WP_024096140.1">
    <property type="nucleotide sequence ID" value="NZ_CP010588.1"/>
</dbReference>
<dbReference type="GO" id="GO:0032259">
    <property type="term" value="P:methylation"/>
    <property type="evidence" value="ECO:0007669"/>
    <property type="project" value="UniProtKB-KW"/>
</dbReference>
<accession>A0AAD0EBU0</accession>
<dbReference type="GeneID" id="31845092"/>
<dbReference type="AlphaFoldDB" id="A0AAD0EBU0"/>
<dbReference type="Proteomes" id="UP000217545">
    <property type="component" value="Chromosome"/>
</dbReference>
<protein>
    <submittedName>
        <fullName evidence="1">Methyltransferase domain protein</fullName>
    </submittedName>
</protein>
<dbReference type="Gene3D" id="3.40.50.150">
    <property type="entry name" value="Vaccinia Virus protein VP39"/>
    <property type="match status" value="1"/>
</dbReference>
<sequence length="261" mass="28087">MSHVYSNEFYDYIDLGARSSAQALIAAVQPWLGAESVLDLGSGRGVWLSEWAKAGVEEVAGVDGDYVDRDRLAIPATCYHAADLTGDVDLGRRFDLAQSLEVGEHLPKAASATLVNGLTRHADRVLFSAAVPGQGGEFHINEQPLSFWQDLFAAQGYRAFDCVRPALKEAEGVEPWYRYNTVLYVNEAGRTGLPEEVLATEIPLGQKVRSAGSIGWRLRRGVVSMMPEVMVTKIAQGRAAIIARQARAAGLVGAGSAKGTI</sequence>
<organism evidence="1 2">
    <name type="scientific">Phaeobacter gallaeciensis</name>
    <dbReference type="NCBI Taxonomy" id="60890"/>
    <lineage>
        <taxon>Bacteria</taxon>
        <taxon>Pseudomonadati</taxon>
        <taxon>Pseudomonadota</taxon>
        <taxon>Alphaproteobacteria</taxon>
        <taxon>Rhodobacterales</taxon>
        <taxon>Roseobacteraceae</taxon>
        <taxon>Phaeobacter</taxon>
    </lineage>
</organism>
<proteinExistence type="predicted"/>
<evidence type="ECO:0000313" key="2">
    <source>
        <dbReference type="Proteomes" id="UP000217545"/>
    </source>
</evidence>
<dbReference type="SUPFAM" id="SSF53335">
    <property type="entry name" value="S-adenosyl-L-methionine-dependent methyltransferases"/>
    <property type="match status" value="1"/>
</dbReference>
<name>A0AAD0EBU0_9RHOB</name>